<dbReference type="AlphaFoldDB" id="A0A5B7G438"/>
<dbReference type="OrthoDB" id="1630758at2759"/>
<proteinExistence type="predicted"/>
<evidence type="ECO:0000313" key="1">
    <source>
        <dbReference type="EMBL" id="MPC54900.1"/>
    </source>
</evidence>
<dbReference type="GO" id="GO:0005179">
    <property type="term" value="F:hormone activity"/>
    <property type="evidence" value="ECO:0007669"/>
    <property type="project" value="InterPro"/>
</dbReference>
<dbReference type="Proteomes" id="UP000324222">
    <property type="component" value="Unassembled WGS sequence"/>
</dbReference>
<dbReference type="PROSITE" id="PS00266">
    <property type="entry name" value="SOMATOTROPIN_1"/>
    <property type="match status" value="1"/>
</dbReference>
<dbReference type="GO" id="GO:0005576">
    <property type="term" value="C:extracellular region"/>
    <property type="evidence" value="ECO:0007669"/>
    <property type="project" value="InterPro"/>
</dbReference>
<dbReference type="InterPro" id="IPR018116">
    <property type="entry name" value="Somatotropin_CS"/>
</dbReference>
<sequence length="600" mass="64696">MGTMGQNNSSNPLRENLESLHNQMMKHAGADYDIATTTTLTYDQFLTYITQLNQISSWFCLSLLLSLSGFYREIVCVTMSHKCMKCSHSLPPLTVDPHGECLSCREVDDSQLGTSTAVQRLGWAAPAGAAGPEVEMVPAFTVGPTVGFHGSVSGTGKAVHSALGTFCTVYGGGVGNSYPAPMPGSCPTNQDTEVGICHTVYVPMPGSQTLIRDIYLFIYLFIYFTLRKCWVILVPLVGGGVGDSHPALIPSGRPTTQSSSLGHVDPGESVPGGLPLIQEASVDDGQPAPVPGGSGMGTPFPQLGPVKMMRRKCLQIKNVSSFLNLIGQLSSDWYHKARSFYLPEGALLAPSSINEELGGLGPVGNPAVSVSSCLLVQMEKVAPWLTLHLGQTREKHQLLSSPFSNMLFDPSVVATVQDNEHLASQQHVLSSVVWGLASFFPGSASVQDKRVNKEGPIEFVSYAEGSDRHVTLELVVQDMLGKGAIELVFHCLTYFRPPRLQKFPPGATPASAVPSAADGIGCTAPQLIFDAHCVNTRCASVPVSLLELFKCSLCRFLRVFMEEDLNGQHTRPEQPAAVRESSLLMDGAFHTWFFWFSVIF</sequence>
<evidence type="ECO:0000313" key="2">
    <source>
        <dbReference type="Proteomes" id="UP000324222"/>
    </source>
</evidence>
<gene>
    <name evidence="1" type="ORF">E2C01_048829</name>
</gene>
<keyword evidence="2" id="KW-1185">Reference proteome</keyword>
<comment type="caution">
    <text evidence="1">The sequence shown here is derived from an EMBL/GenBank/DDBJ whole genome shotgun (WGS) entry which is preliminary data.</text>
</comment>
<organism evidence="1 2">
    <name type="scientific">Portunus trituberculatus</name>
    <name type="common">Swimming crab</name>
    <name type="synonym">Neptunus trituberculatus</name>
    <dbReference type="NCBI Taxonomy" id="210409"/>
    <lineage>
        <taxon>Eukaryota</taxon>
        <taxon>Metazoa</taxon>
        <taxon>Ecdysozoa</taxon>
        <taxon>Arthropoda</taxon>
        <taxon>Crustacea</taxon>
        <taxon>Multicrustacea</taxon>
        <taxon>Malacostraca</taxon>
        <taxon>Eumalacostraca</taxon>
        <taxon>Eucarida</taxon>
        <taxon>Decapoda</taxon>
        <taxon>Pleocyemata</taxon>
        <taxon>Brachyura</taxon>
        <taxon>Eubrachyura</taxon>
        <taxon>Portunoidea</taxon>
        <taxon>Portunidae</taxon>
        <taxon>Portuninae</taxon>
        <taxon>Portunus</taxon>
    </lineage>
</organism>
<dbReference type="EMBL" id="VSRR010012720">
    <property type="protein sequence ID" value="MPC54900.1"/>
    <property type="molecule type" value="Genomic_DNA"/>
</dbReference>
<reference evidence="1 2" key="1">
    <citation type="submission" date="2019-05" db="EMBL/GenBank/DDBJ databases">
        <title>Another draft genome of Portunus trituberculatus and its Hox gene families provides insights of decapod evolution.</title>
        <authorList>
            <person name="Jeong J.-H."/>
            <person name="Song I."/>
            <person name="Kim S."/>
            <person name="Choi T."/>
            <person name="Kim D."/>
            <person name="Ryu S."/>
            <person name="Kim W."/>
        </authorList>
    </citation>
    <scope>NUCLEOTIDE SEQUENCE [LARGE SCALE GENOMIC DNA]</scope>
    <source>
        <tissue evidence="1">Muscle</tissue>
    </source>
</reference>
<name>A0A5B7G438_PORTR</name>
<accession>A0A5B7G438</accession>
<protein>
    <submittedName>
        <fullName evidence="1">Uncharacterized protein</fullName>
    </submittedName>
</protein>